<evidence type="ECO:0000256" key="2">
    <source>
        <dbReference type="SAM" id="MobiDB-lite"/>
    </source>
</evidence>
<proteinExistence type="predicted"/>
<accession>U1GEH8</accession>
<feature type="region of interest" description="Disordered" evidence="2">
    <location>
        <begin position="778"/>
        <end position="797"/>
    </location>
</feature>
<reference evidence="4" key="1">
    <citation type="journal article" date="2014" name="BMC Genomics">
        <title>Genome characteristics reveal the impact of lichenization on lichen-forming fungus Endocarpon pusillum Hedwig (Verrucariales, Ascomycota).</title>
        <authorList>
            <person name="Wang Y.-Y."/>
            <person name="Liu B."/>
            <person name="Zhang X.-Y."/>
            <person name="Zhou Q.-M."/>
            <person name="Zhang T."/>
            <person name="Li H."/>
            <person name="Yu Y.-F."/>
            <person name="Zhang X.-L."/>
            <person name="Hao X.-Y."/>
            <person name="Wang M."/>
            <person name="Wang L."/>
            <person name="Wei J.-C."/>
        </authorList>
    </citation>
    <scope>NUCLEOTIDE SEQUENCE [LARGE SCALE GENOMIC DNA]</scope>
    <source>
        <strain evidence="4">Z07020 / HMAS-L-300199</strain>
    </source>
</reference>
<dbReference type="OrthoDB" id="4496550at2759"/>
<protein>
    <recommendedName>
        <fullName evidence="5">Fungal N-terminal domain-containing protein</fullName>
    </recommendedName>
</protein>
<dbReference type="Proteomes" id="UP000019373">
    <property type="component" value="Unassembled WGS sequence"/>
</dbReference>
<sequence>MAGIGEATAIIALAETGFSLARAINTYISDVSDAKDDILSLSSDIDSTFRNLRDLAHFIERNETTKVWSDDGAANARKCVRDSELVIVKMRKLLKKATASDTSPEVERDEIDVTKFQKAKWPILKPELECDDESYRLSNRISFSPTLLTTRKLLPPQLTDNELWMTFHVLKELGMPGQNPHPQSKEQYGGFYDQRGYSGRSLSDDEDVEDALNEVIYSNIEDLKMDFEDWAREKEEKQKKAEEETKRIRDKAVEDWKIEKMVEVERQRREVEENRQKLKLELSRHELRLAPLQIEETLNNVYPLPQTGNELALMPLGNQRQPSDADAVSVQISSSRKSRSWSVWSRSSRVGRRKNTHTNGRHRVEIPELLRDPLGAGGVAELKALYLQRVFYSQGPNIEAFNVEIPPQWLLHALVAKEEKYLQDPKVNSIWKELAQIPEDYRYAINGHAASAQQSSRYNESWVLIYVECLSLEKSSSRISRRAPKEVTGIYIVLKKESGSMQAAEDNDYDSPPISRRLRQRSPEYHSSDSEEAFYTTIPRRASSVIRTEHESLSKSRSDSYRRDHSHIAKRASGARSRSRYDDRDNDGGEEIRRHSSRTRSGSRRKDSTPSFMINADYPMEYSDMPRQMSERQSAYPAPYPDMPADNVYPRYPTPPLTSHRPRSGSYDNQRARFSDRPPSIINPTPEPPSRRSTYDSWGRPSRRSTVDSMDSMDSRSGPNNGYHHYHHHHPRHYSYPSPPPRPTRYDHGGGGKQVLSIYDRLSPPRTHLSNIQEVINEDLPRGDGDSDTATHSTFCSSSDSEFSYRLRALSEAEKGKVVIGETAKTDEEISREILARLTSGTTATATEDAEGKPERGGQGQEEGSSVPDVDTLRSPSAMGAFVVELSEEPAAQDQSAGADAETGGVATDSNKQSR</sequence>
<dbReference type="GeneID" id="19235366"/>
<dbReference type="eggNOG" id="ENOG502SYCW">
    <property type="taxonomic scope" value="Eukaryota"/>
</dbReference>
<feature type="compositionally biased region" description="Basic and acidic residues" evidence="2">
    <location>
        <begin position="547"/>
        <end position="567"/>
    </location>
</feature>
<evidence type="ECO:0008006" key="5">
    <source>
        <dbReference type="Google" id="ProtNLM"/>
    </source>
</evidence>
<dbReference type="RefSeq" id="XP_007804151.1">
    <property type="nucleotide sequence ID" value="XM_007805960.1"/>
</dbReference>
<keyword evidence="1" id="KW-0175">Coiled coil</keyword>
<evidence type="ECO:0000313" key="4">
    <source>
        <dbReference type="Proteomes" id="UP000019373"/>
    </source>
</evidence>
<feature type="coiled-coil region" evidence="1">
    <location>
        <begin position="220"/>
        <end position="288"/>
    </location>
</feature>
<feature type="compositionally biased region" description="Basic and acidic residues" evidence="2">
    <location>
        <begin position="579"/>
        <end position="594"/>
    </location>
</feature>
<evidence type="ECO:0000256" key="1">
    <source>
        <dbReference type="SAM" id="Coils"/>
    </source>
</evidence>
<feature type="compositionally biased region" description="Basic residues" evidence="2">
    <location>
        <begin position="724"/>
        <end position="733"/>
    </location>
</feature>
<feature type="region of interest" description="Disordered" evidence="2">
    <location>
        <begin position="836"/>
        <end position="915"/>
    </location>
</feature>
<gene>
    <name evidence="3" type="ORF">EPUS_00303</name>
</gene>
<keyword evidence="4" id="KW-1185">Reference proteome</keyword>
<evidence type="ECO:0000313" key="3">
    <source>
        <dbReference type="EMBL" id="ERF70116.1"/>
    </source>
</evidence>
<dbReference type="EMBL" id="KE721353">
    <property type="protein sequence ID" value="ERF70116.1"/>
    <property type="molecule type" value="Genomic_DNA"/>
</dbReference>
<feature type="region of interest" description="Disordered" evidence="2">
    <location>
        <begin position="501"/>
        <end position="752"/>
    </location>
</feature>
<dbReference type="AlphaFoldDB" id="U1GEH8"/>
<dbReference type="HOGENOM" id="CLU_318068_0_0_1"/>
<name>U1GEH8_ENDPU</name>
<organism evidence="3 4">
    <name type="scientific">Endocarpon pusillum (strain Z07020 / HMAS-L-300199)</name>
    <name type="common">Lichen-forming fungus</name>
    <dbReference type="NCBI Taxonomy" id="1263415"/>
    <lineage>
        <taxon>Eukaryota</taxon>
        <taxon>Fungi</taxon>
        <taxon>Dikarya</taxon>
        <taxon>Ascomycota</taxon>
        <taxon>Pezizomycotina</taxon>
        <taxon>Eurotiomycetes</taxon>
        <taxon>Chaetothyriomycetidae</taxon>
        <taxon>Verrucariales</taxon>
        <taxon>Verrucariaceae</taxon>
        <taxon>Endocarpon</taxon>
    </lineage>
</organism>